<evidence type="ECO:0000313" key="2">
    <source>
        <dbReference type="Proteomes" id="UP000034350"/>
    </source>
</evidence>
<reference evidence="1 2" key="1">
    <citation type="journal article" date="2015" name="Environ. Microbiol.">
        <title>Genome analyses suggest the presence of polyploidy and recent human-driven expansions in eight global populations of the honeybee pathogen Nosema ceranae.</title>
        <authorList>
            <person name="Pelin A."/>
            <person name="Selman M."/>
            <person name="Aris-Brosou S."/>
            <person name="Farinelli L."/>
            <person name="Corradi N."/>
        </authorList>
    </citation>
    <scope>NUCLEOTIDE SEQUENCE [LARGE SCALE GENOMIC DNA]</scope>
    <source>
        <strain evidence="1 2">PA08 1199</strain>
    </source>
</reference>
<organism evidence="1 2">
    <name type="scientific">Vairimorpha ceranae</name>
    <dbReference type="NCBI Taxonomy" id="40302"/>
    <lineage>
        <taxon>Eukaryota</taxon>
        <taxon>Fungi</taxon>
        <taxon>Fungi incertae sedis</taxon>
        <taxon>Microsporidia</taxon>
        <taxon>Nosematidae</taxon>
        <taxon>Vairimorpha</taxon>
    </lineage>
</organism>
<dbReference type="VEuPathDB" id="MicrosporidiaDB:AAJ76_2000022789"/>
<dbReference type="EMBL" id="JPQZ01000020">
    <property type="protein sequence ID" value="KKO75467.1"/>
    <property type="molecule type" value="Genomic_DNA"/>
</dbReference>
<dbReference type="Proteomes" id="UP000034350">
    <property type="component" value="Unassembled WGS sequence"/>
</dbReference>
<comment type="caution">
    <text evidence="1">The sequence shown here is derived from an EMBL/GenBank/DDBJ whole genome shotgun (WGS) entry which is preliminary data.</text>
</comment>
<dbReference type="OrthoDB" id="2190141at2759"/>
<dbReference type="AlphaFoldDB" id="A0A0F9YSD8"/>
<sequence length="51" mass="6237">MKSSMRKEHGVKHSSIDKPLIQYTFKRRYLMNKKPEEFSETYIEILRLFSD</sequence>
<proteinExistence type="predicted"/>
<accession>A0A0F9YSD8</accession>
<dbReference type="RefSeq" id="XP_024331209.1">
    <property type="nucleotide sequence ID" value="XM_024474395.1"/>
</dbReference>
<gene>
    <name evidence="1" type="ORF">AAJ76_2000022789</name>
</gene>
<protein>
    <submittedName>
        <fullName evidence="1">Uncharacterized protein</fullName>
    </submittedName>
</protein>
<name>A0A0F9YSD8_9MICR</name>
<evidence type="ECO:0000313" key="1">
    <source>
        <dbReference type="EMBL" id="KKO75467.1"/>
    </source>
</evidence>
<keyword evidence="2" id="KW-1185">Reference proteome</keyword>
<dbReference type="GeneID" id="36319312"/>